<feature type="compositionally biased region" description="Basic and acidic residues" evidence="2">
    <location>
        <begin position="2195"/>
        <end position="2207"/>
    </location>
</feature>
<feature type="region of interest" description="Disordered" evidence="2">
    <location>
        <begin position="1981"/>
        <end position="2020"/>
    </location>
</feature>
<feature type="compositionally biased region" description="Polar residues" evidence="2">
    <location>
        <begin position="2163"/>
        <end position="2172"/>
    </location>
</feature>
<dbReference type="RefSeq" id="XP_033455528.1">
    <property type="nucleotide sequence ID" value="XM_033602709.1"/>
</dbReference>
<reference evidence="4" key="1">
    <citation type="submission" date="2020-01" db="EMBL/GenBank/DDBJ databases">
        <authorList>
            <consortium name="DOE Joint Genome Institute"/>
            <person name="Haridas S."/>
            <person name="Albert R."/>
            <person name="Binder M."/>
            <person name="Bloem J."/>
            <person name="Labutti K."/>
            <person name="Salamov A."/>
            <person name="Andreopoulos B."/>
            <person name="Baker S.E."/>
            <person name="Barry K."/>
            <person name="Bills G."/>
            <person name="Bluhm B.H."/>
            <person name="Cannon C."/>
            <person name="Castanera R."/>
            <person name="Culley D.E."/>
            <person name="Daum C."/>
            <person name="Ezra D."/>
            <person name="Gonzalez J.B."/>
            <person name="Henrissat B."/>
            <person name="Kuo A."/>
            <person name="Liang C."/>
            <person name="Lipzen A."/>
            <person name="Lutzoni F."/>
            <person name="Magnuson J."/>
            <person name="Mondo S."/>
            <person name="Nolan M."/>
            <person name="Ohm R."/>
            <person name="Pangilinan J."/>
            <person name="Park H.-J."/>
            <person name="Ramirez L."/>
            <person name="Alfaro M."/>
            <person name="Sun H."/>
            <person name="Tritt A."/>
            <person name="Yoshinaga Y."/>
            <person name="Zwiers L.-H."/>
            <person name="Turgeon B.G."/>
            <person name="Goodwin S.B."/>
            <person name="Spatafora J.W."/>
            <person name="Crous P.W."/>
            <person name="Grigoriev I.V."/>
        </authorList>
    </citation>
    <scope>NUCLEOTIDE SEQUENCE</scope>
    <source>
        <strain evidence="4">CBS 342.82</strain>
    </source>
</reference>
<reference evidence="4" key="3">
    <citation type="submission" date="2025-08" db="UniProtKB">
        <authorList>
            <consortium name="RefSeq"/>
        </authorList>
    </citation>
    <scope>IDENTIFICATION</scope>
    <source>
        <strain evidence="4">CBS 342.82</strain>
    </source>
</reference>
<feature type="region of interest" description="Disordered" evidence="2">
    <location>
        <begin position="2079"/>
        <end position="2297"/>
    </location>
</feature>
<dbReference type="PANTHER" id="PTHR45615">
    <property type="entry name" value="MYOSIN HEAVY CHAIN, NON-MUSCLE"/>
    <property type="match status" value="1"/>
</dbReference>
<dbReference type="Proteomes" id="UP000504637">
    <property type="component" value="Unplaced"/>
</dbReference>
<keyword evidence="1" id="KW-0175">Coiled coil</keyword>
<feature type="region of interest" description="Disordered" evidence="2">
    <location>
        <begin position="328"/>
        <end position="356"/>
    </location>
</feature>
<feature type="coiled-coil region" evidence="1">
    <location>
        <begin position="767"/>
        <end position="823"/>
    </location>
</feature>
<dbReference type="GeneID" id="54360509"/>
<feature type="compositionally biased region" description="Polar residues" evidence="2">
    <location>
        <begin position="83"/>
        <end position="94"/>
    </location>
</feature>
<feature type="region of interest" description="Disordered" evidence="2">
    <location>
        <begin position="1"/>
        <end position="170"/>
    </location>
</feature>
<feature type="compositionally biased region" description="Polar residues" evidence="2">
    <location>
        <begin position="2008"/>
        <end position="2017"/>
    </location>
</feature>
<feature type="compositionally biased region" description="Polar residues" evidence="2">
    <location>
        <begin position="2208"/>
        <end position="2221"/>
    </location>
</feature>
<feature type="coiled-coil region" evidence="1">
    <location>
        <begin position="1889"/>
        <end position="1944"/>
    </location>
</feature>
<name>A0A6J3LV33_9PEZI</name>
<reference evidence="4" key="2">
    <citation type="submission" date="2020-04" db="EMBL/GenBank/DDBJ databases">
        <authorList>
            <consortium name="NCBI Genome Project"/>
        </authorList>
    </citation>
    <scope>NUCLEOTIDE SEQUENCE</scope>
    <source>
        <strain evidence="4">CBS 342.82</strain>
    </source>
</reference>
<dbReference type="OrthoDB" id="5423371at2759"/>
<evidence type="ECO:0008006" key="5">
    <source>
        <dbReference type="Google" id="ProtNLM"/>
    </source>
</evidence>
<protein>
    <recommendedName>
        <fullName evidence="5">Chromosome segregation ATPase family protein</fullName>
    </recommendedName>
</protein>
<evidence type="ECO:0000313" key="4">
    <source>
        <dbReference type="RefSeq" id="XP_033455528.1"/>
    </source>
</evidence>
<proteinExistence type="predicted"/>
<accession>A0A6J3LV33</accession>
<feature type="coiled-coil region" evidence="1">
    <location>
        <begin position="377"/>
        <end position="404"/>
    </location>
</feature>
<feature type="compositionally biased region" description="Basic and acidic residues" evidence="2">
    <location>
        <begin position="116"/>
        <end position="136"/>
    </location>
</feature>
<evidence type="ECO:0000313" key="3">
    <source>
        <dbReference type="Proteomes" id="UP000504637"/>
    </source>
</evidence>
<sequence>MATRSRASSVGHDAPHKPLTGSELGRSSVPMWDSSDPDRAPPPLPLNPSTNGSPTVKPNTSAGIAAAARQFVEKARESAPISAYTTNQTPQASPERSLIKGAHHKRMQSLQTGSVKDLRSYLDNNRSPERSPERPSSRTSFLTYGRHASAEDLSTTPERATTPTPSSRDVLKEAAALRQSVKSGPRAILGENTPPSATMLALQTMQVPELPLHDVTNGPSSASTTPRAHNTYDFSSQLLNLTSIATNLQKEMAQLSRRSKDNATDLISLKEATNARDEDIRKSLRELATSVNTTQVLLGPPPVLPTARRASAYGGSVLDSKVFSSPDSTAKGFSMPRSQSAHGFMDEPRCGSPSPYSVEGAASVAMLEKIIREMVTKEGQERLLTNLAELLEKSREENVEAARKVEQLADFIKDKSESHAQALIHVRSPGDGIFDSPRDASKGGFANPGSPNPMVGDDVMKLLQRIKDSVTNAGGMTSEVKGLVRDMRGEVLGTGRDLGQKLDRLLEQHLNKDLDRSIAEGQNSQTAEEVHQIVEEGITDLKAHLSQMLQQKAQQDDDTFRQLSTIRSGPNGDEILSAVQHALVEHSRAMDSQRDEKDERDGFDRQAVLDAVKEGLKDFEPNIELQQFGLERDEVLAVLKEGLEGYQNERAESVANGGIDKGEIYEVMQEALKDFQAPVPADQINQLREELLDNVRSALTEFQPSSAHVDHEAMHAAVLEAIREGLTNQPQPPPREIEISRDDLFDAVKASLDGTTIPFNSFGEQVLQQLQELVDGMRVEFKQYSAANGRDTEQVLDAVKDGLESLRAEIETYVDRAQDVTGRDEIVDSLKHGLEQLRVDVQGYCLQGPAQDGNAEMLEYIKSEFEQLHNAVADNDRSTSRGFEGAHPDHVADILHAITSGVDAIKGHTDSRSVDRSIDDPSLEELNDAMRHEFEELKGIILQAHASDKNELLETIQDSIGALHSKLNGSEVGSLYGGGASSEIVGTIQQELAELKESIHSMLSDSDSGAIVGGVKTSLDELRSQIAADQSDASANMIGALKEELERFSESLGSALVPGQNSGDHREALDAIHASIRDMKDTAATQGQGGISNEQLEAIRGEFVNLRSSLASGAFLAGSNEEVLDAVRLGLDDLRSHLEKKLDNPETAMNHQREVLDTLHDGLEGLRSDITKLEKPMDMTINYQILDTLKEGLSDLRAGVAKLLLSEVRSRPSTATGPGGMILLAESTDVAGTREVPHGAPPAGGDSIKQAGIEKVEVLLAQLQIKIEAMDHTIQDMQESQPAAAGASEASVKDDLNSISLMIKDLQDSVATSGARAAEPAPEGVARKEDTDAIETLLRNTKAQLDELAAKDPAADGINRDHVDEIQAVVKITNDAIESLTEKIESSTASKTDVAVVELLAQDLKAAIEDVKAALGTQASDAEKPETMTKADLDVLGVLIIEIKSMIAEISNPDRDNAPSKADMDRMILMLADFRESHDKLRDSYEMDVAVTAKAFDDRKREYDDTLLQIGAMKDTMDLIKAELLEKLADGEVGINTLGVAMKSIEANTSNDQVITDVKEILDRIRDEFERSHSSLETIKTDNAQIAESAFEVQTKHKEEVVSQLSSKLDGLFDGLLAKYDEAQRAAEEKAKVMEDKAAEQEQLMNVTKIMADDLKLSIDTLGTTLSAFMGDLPATVEKMAEESKTVFAQAEQTHQTLQETAEHLRGENSMTHDQLAKLMAAVDNVQGDLTENHPRFMVTLEEVRALITQHYAHSQKSSETTEEHVRAVKDLQEALKTGFEESRLHTEGLKSQQEELRTTLPALMPPPIEIPRSVEYDDSAVHTKLDQLMGHVEETAKRTTQIQRLDEIHEKVMATAAEVSAFVAAQNKQITIDHESKQKEAEELGLILERRLERKDQLEADITVLNEEKESLQHAVEALRAEKEALTAQKSRLNADVSSMETALNIRRDELHEMDAKAHAIERRMLEGVMNQSRMLLLAKSTTKPPSPKKKSQGRDLRIPSDGSAMSAHTVTSSVPSILKNGHNLAMKSARPTAQRNGGVANTTERRIVSLNQISHNSPPPAAPYGKPSLVTISGNGSTANVKRSHSVKTASFNRKHSWAPNSKRNVSITSSVLNKENEDGTLSEGEEDDYSEVRTENNLADNHESHHRSRHSVAGTDVTHDSMTYATGSYISEDYDDNDRETHDDDYVDEDDDSRHHGDSERRTSYDTYDSRGTGSYLSQADLDRQPSTSSSAKCTVGTTTTHEQRDFGLTNSDLQPPPRFTEGGLVKYAPPSDSGLGTDLPSGSGAEEEYFVRR</sequence>
<feature type="compositionally biased region" description="Polar residues" evidence="2">
    <location>
        <begin position="152"/>
        <end position="167"/>
    </location>
</feature>
<feature type="compositionally biased region" description="Polar residues" evidence="2">
    <location>
        <begin position="2079"/>
        <end position="2094"/>
    </location>
</feature>
<feature type="compositionally biased region" description="Polar residues" evidence="2">
    <location>
        <begin position="2101"/>
        <end position="2116"/>
    </location>
</feature>
<feature type="coiled-coil region" evidence="1">
    <location>
        <begin position="1253"/>
        <end position="1280"/>
    </location>
</feature>
<keyword evidence="3" id="KW-1185">Reference proteome</keyword>
<evidence type="ECO:0000256" key="2">
    <source>
        <dbReference type="SAM" id="MobiDB-lite"/>
    </source>
</evidence>
<gene>
    <name evidence="4" type="ORF">K489DRAFT_364910</name>
</gene>
<feature type="coiled-coil region" evidence="1">
    <location>
        <begin position="1617"/>
        <end position="1644"/>
    </location>
</feature>
<feature type="compositionally biased region" description="Acidic residues" evidence="2">
    <location>
        <begin position="2121"/>
        <end position="2132"/>
    </location>
</feature>
<feature type="coiled-coil region" evidence="1">
    <location>
        <begin position="1331"/>
        <end position="1383"/>
    </location>
</feature>
<feature type="compositionally biased region" description="Polar residues" evidence="2">
    <location>
        <begin position="2228"/>
        <end position="2244"/>
    </location>
</feature>
<dbReference type="PANTHER" id="PTHR45615:SF80">
    <property type="entry name" value="GRIP DOMAIN-CONTAINING PROTEIN"/>
    <property type="match status" value="1"/>
</dbReference>
<organism evidence="4">
    <name type="scientific">Dissoconium aciculare CBS 342.82</name>
    <dbReference type="NCBI Taxonomy" id="1314786"/>
    <lineage>
        <taxon>Eukaryota</taxon>
        <taxon>Fungi</taxon>
        <taxon>Dikarya</taxon>
        <taxon>Ascomycota</taxon>
        <taxon>Pezizomycotina</taxon>
        <taxon>Dothideomycetes</taxon>
        <taxon>Dothideomycetidae</taxon>
        <taxon>Mycosphaerellales</taxon>
        <taxon>Dissoconiaceae</taxon>
        <taxon>Dissoconium</taxon>
    </lineage>
</organism>
<evidence type="ECO:0000256" key="1">
    <source>
        <dbReference type="SAM" id="Coils"/>
    </source>
</evidence>